<accession>A0AA88XNY3</accession>
<evidence type="ECO:0000256" key="9">
    <source>
        <dbReference type="ARBA" id="ARBA00022982"/>
    </source>
</evidence>
<proteinExistence type="inferred from homology"/>
<organism evidence="14 15">
    <name type="scientific">Pinctada imbricata</name>
    <name type="common">Atlantic pearl-oyster</name>
    <name type="synonym">Pinctada martensii</name>
    <dbReference type="NCBI Taxonomy" id="66713"/>
    <lineage>
        <taxon>Eukaryota</taxon>
        <taxon>Metazoa</taxon>
        <taxon>Spiralia</taxon>
        <taxon>Lophotrochozoa</taxon>
        <taxon>Mollusca</taxon>
        <taxon>Bivalvia</taxon>
        <taxon>Autobranchia</taxon>
        <taxon>Pteriomorphia</taxon>
        <taxon>Pterioida</taxon>
        <taxon>Pterioidea</taxon>
        <taxon>Pteriidae</taxon>
        <taxon>Pinctada</taxon>
    </lineage>
</organism>
<evidence type="ECO:0000256" key="3">
    <source>
        <dbReference type="ARBA" id="ARBA00004637"/>
    </source>
</evidence>
<keyword evidence="7" id="KW-0679">Respiratory chain</keyword>
<evidence type="ECO:0000313" key="15">
    <source>
        <dbReference type="Proteomes" id="UP001186944"/>
    </source>
</evidence>
<keyword evidence="12" id="KW-1015">Disulfide bond</keyword>
<dbReference type="GO" id="GO:0005758">
    <property type="term" value="C:mitochondrial intermembrane space"/>
    <property type="evidence" value="ECO:0007669"/>
    <property type="project" value="UniProtKB-SubCell"/>
</dbReference>
<keyword evidence="9" id="KW-0249">Electron transport</keyword>
<keyword evidence="15" id="KW-1185">Reference proteome</keyword>
<evidence type="ECO:0000256" key="1">
    <source>
        <dbReference type="ARBA" id="ARBA00003195"/>
    </source>
</evidence>
<sequence length="118" mass="14235">MHPEARVDDFSPEKFDPNLGFKGERKMREPPVSADILNNTQIPYRYRDYCVGHYIEMKKCLADNIPFINRCSDLRHEYSLCQYEDQVKRMKEYEREKRILLRNSRKETPVNEDLSDME</sequence>
<evidence type="ECO:0000256" key="8">
    <source>
        <dbReference type="ARBA" id="ARBA00022792"/>
    </source>
</evidence>
<feature type="region of interest" description="Disordered" evidence="13">
    <location>
        <begin position="1"/>
        <end position="27"/>
    </location>
</feature>
<comment type="caution">
    <text evidence="14">The sequence shown here is derived from an EMBL/GenBank/DDBJ whole genome shotgun (WGS) entry which is preliminary data.</text>
</comment>
<evidence type="ECO:0000256" key="4">
    <source>
        <dbReference type="ARBA" id="ARBA00008006"/>
    </source>
</evidence>
<evidence type="ECO:0000256" key="5">
    <source>
        <dbReference type="ARBA" id="ARBA00018677"/>
    </source>
</evidence>
<comment type="similarity">
    <text evidence="4">Belongs to the complex I NDUFB7 subunit family.</text>
</comment>
<keyword evidence="8" id="KW-0999">Mitochondrion inner membrane</keyword>
<dbReference type="InterPro" id="IPR008698">
    <property type="entry name" value="NDUB7"/>
</dbReference>
<dbReference type="PANTHER" id="PTHR20900">
    <property type="entry name" value="NADH:UBIQUINONE OXIDOREDUCTASE B18-LIKE SUBUNIT"/>
    <property type="match status" value="1"/>
</dbReference>
<evidence type="ECO:0000256" key="2">
    <source>
        <dbReference type="ARBA" id="ARBA00004569"/>
    </source>
</evidence>
<dbReference type="Pfam" id="PF05676">
    <property type="entry name" value="NDUF_B7"/>
    <property type="match status" value="1"/>
</dbReference>
<evidence type="ECO:0000313" key="14">
    <source>
        <dbReference type="EMBL" id="KAK3089507.1"/>
    </source>
</evidence>
<comment type="subcellular location">
    <subcellularLocation>
        <location evidence="3">Mitochondrion inner membrane</location>
        <topology evidence="3">Peripheral membrane protein</topology>
    </subcellularLocation>
    <subcellularLocation>
        <location evidence="2">Mitochondrion intermembrane space</location>
    </subcellularLocation>
</comment>
<evidence type="ECO:0000256" key="10">
    <source>
        <dbReference type="ARBA" id="ARBA00023128"/>
    </source>
</evidence>
<evidence type="ECO:0000256" key="12">
    <source>
        <dbReference type="ARBA" id="ARBA00023157"/>
    </source>
</evidence>
<protein>
    <recommendedName>
        <fullName evidence="5">NADH dehydrogenase [ubiquinone] 1 beta subcomplex subunit 7</fullName>
    </recommendedName>
</protein>
<gene>
    <name evidence="14" type="ORF">FSP39_004161</name>
</gene>
<comment type="function">
    <text evidence="1">Accessory subunit of the mitochondrial membrane respiratory chain NADH dehydrogenase (Complex I), that is believed not to be involved in catalysis. Complex I functions in the transfer of electrons from NADH to the respiratory chain. The immediate electron acceptor for the enzyme is believed to be ubiquinone.</text>
</comment>
<evidence type="ECO:0000256" key="7">
    <source>
        <dbReference type="ARBA" id="ARBA00022660"/>
    </source>
</evidence>
<keyword evidence="10" id="KW-0496">Mitochondrion</keyword>
<evidence type="ECO:0000256" key="11">
    <source>
        <dbReference type="ARBA" id="ARBA00023136"/>
    </source>
</evidence>
<reference evidence="14" key="1">
    <citation type="submission" date="2019-08" db="EMBL/GenBank/DDBJ databases">
        <title>The improved chromosome-level genome for the pearl oyster Pinctada fucata martensii using PacBio sequencing and Hi-C.</title>
        <authorList>
            <person name="Zheng Z."/>
        </authorList>
    </citation>
    <scope>NUCLEOTIDE SEQUENCE</scope>
    <source>
        <strain evidence="14">ZZ-2019</strain>
        <tissue evidence="14">Adductor muscle</tissue>
    </source>
</reference>
<dbReference type="EMBL" id="VSWD01000010">
    <property type="protein sequence ID" value="KAK3089507.1"/>
    <property type="molecule type" value="Genomic_DNA"/>
</dbReference>
<dbReference type="GO" id="GO:0005743">
    <property type="term" value="C:mitochondrial inner membrane"/>
    <property type="evidence" value="ECO:0007669"/>
    <property type="project" value="UniProtKB-SubCell"/>
</dbReference>
<dbReference type="PANTHER" id="PTHR20900:SF0">
    <property type="entry name" value="NADH DEHYDROGENASE [UBIQUINONE] 1 BETA SUBCOMPLEX SUBUNIT 7"/>
    <property type="match status" value="1"/>
</dbReference>
<keyword evidence="6" id="KW-0813">Transport</keyword>
<keyword evidence="11" id="KW-0472">Membrane</keyword>
<evidence type="ECO:0000256" key="6">
    <source>
        <dbReference type="ARBA" id="ARBA00022448"/>
    </source>
</evidence>
<dbReference type="Proteomes" id="UP001186944">
    <property type="component" value="Unassembled WGS sequence"/>
</dbReference>
<name>A0AA88XNY3_PINIB</name>
<evidence type="ECO:0000256" key="13">
    <source>
        <dbReference type="SAM" id="MobiDB-lite"/>
    </source>
</evidence>
<dbReference type="AlphaFoldDB" id="A0AA88XNY3"/>